<dbReference type="Gene3D" id="3.30.750.24">
    <property type="entry name" value="STAS domain"/>
    <property type="match status" value="1"/>
</dbReference>
<name>A0ABW7QQJ3_9ACTN</name>
<dbReference type="PANTHER" id="PTHR33495">
    <property type="entry name" value="ANTI-SIGMA FACTOR ANTAGONIST TM_1081-RELATED-RELATED"/>
    <property type="match status" value="1"/>
</dbReference>
<proteinExistence type="predicted"/>
<dbReference type="RefSeq" id="WP_397713241.1">
    <property type="nucleotide sequence ID" value="NZ_JBIRGN010000003.1"/>
</dbReference>
<gene>
    <name evidence="2" type="ORF">ACH4F9_19835</name>
</gene>
<reference evidence="2 3" key="1">
    <citation type="submission" date="2024-10" db="EMBL/GenBank/DDBJ databases">
        <title>The Natural Products Discovery Center: Release of the First 8490 Sequenced Strains for Exploring Actinobacteria Biosynthetic Diversity.</title>
        <authorList>
            <person name="Kalkreuter E."/>
            <person name="Kautsar S.A."/>
            <person name="Yang D."/>
            <person name="Bader C.D."/>
            <person name="Teijaro C.N."/>
            <person name="Fluegel L."/>
            <person name="Davis C.M."/>
            <person name="Simpson J.R."/>
            <person name="Lauterbach L."/>
            <person name="Steele A.D."/>
            <person name="Gui C."/>
            <person name="Meng S."/>
            <person name="Li G."/>
            <person name="Viehrig K."/>
            <person name="Ye F."/>
            <person name="Su P."/>
            <person name="Kiefer A.F."/>
            <person name="Nichols A."/>
            <person name="Cepeda A.J."/>
            <person name="Yan W."/>
            <person name="Fan B."/>
            <person name="Jiang Y."/>
            <person name="Adhikari A."/>
            <person name="Zheng C.-J."/>
            <person name="Schuster L."/>
            <person name="Cowan T.M."/>
            <person name="Smanski M.J."/>
            <person name="Chevrette M.G."/>
            <person name="De Carvalho L.P.S."/>
            <person name="Shen B."/>
        </authorList>
    </citation>
    <scope>NUCLEOTIDE SEQUENCE [LARGE SCALE GENOMIC DNA]</scope>
    <source>
        <strain evidence="2 3">NPDC017990</strain>
    </source>
</reference>
<comment type="caution">
    <text evidence="2">The sequence shown here is derived from an EMBL/GenBank/DDBJ whole genome shotgun (WGS) entry which is preliminary data.</text>
</comment>
<organism evidence="2 3">
    <name type="scientific">Streptomyces longisporoflavus</name>
    <dbReference type="NCBI Taxonomy" id="28044"/>
    <lineage>
        <taxon>Bacteria</taxon>
        <taxon>Bacillati</taxon>
        <taxon>Actinomycetota</taxon>
        <taxon>Actinomycetes</taxon>
        <taxon>Kitasatosporales</taxon>
        <taxon>Streptomycetaceae</taxon>
        <taxon>Streptomyces</taxon>
    </lineage>
</organism>
<keyword evidence="3" id="KW-1185">Reference proteome</keyword>
<dbReference type="Proteomes" id="UP001610818">
    <property type="component" value="Unassembled WGS sequence"/>
</dbReference>
<evidence type="ECO:0000313" key="2">
    <source>
        <dbReference type="EMBL" id="MFH8547256.1"/>
    </source>
</evidence>
<dbReference type="PROSITE" id="PS50801">
    <property type="entry name" value="STAS"/>
    <property type="match status" value="1"/>
</dbReference>
<feature type="domain" description="STAS" evidence="1">
    <location>
        <begin position="10"/>
        <end position="113"/>
    </location>
</feature>
<evidence type="ECO:0000259" key="1">
    <source>
        <dbReference type="PROSITE" id="PS50801"/>
    </source>
</evidence>
<dbReference type="CDD" id="cd07043">
    <property type="entry name" value="STAS_anti-anti-sigma_factors"/>
    <property type="match status" value="1"/>
</dbReference>
<evidence type="ECO:0000313" key="3">
    <source>
        <dbReference type="Proteomes" id="UP001610818"/>
    </source>
</evidence>
<dbReference type="InterPro" id="IPR002645">
    <property type="entry name" value="STAS_dom"/>
</dbReference>
<protein>
    <submittedName>
        <fullName evidence="2">STAS domain-containing protein</fullName>
    </submittedName>
</protein>
<sequence length="114" mass="11982">MSGSVDRPRLTVEQYAREGSWVVAARGELDADSIAPLDRATQAAVAAVPTLVVDLGAVTFADSSALNLLLVLHHSTALRVAAPQPQLMRVLHVTGADRVLNIYPSTDHACAAQA</sequence>
<accession>A0ABW7QQJ3</accession>
<dbReference type="Pfam" id="PF01740">
    <property type="entry name" value="STAS"/>
    <property type="match status" value="1"/>
</dbReference>
<dbReference type="SUPFAM" id="SSF52091">
    <property type="entry name" value="SpoIIaa-like"/>
    <property type="match status" value="1"/>
</dbReference>
<dbReference type="EMBL" id="JBIRGQ010000003">
    <property type="protein sequence ID" value="MFH8547256.1"/>
    <property type="molecule type" value="Genomic_DNA"/>
</dbReference>
<dbReference type="InterPro" id="IPR036513">
    <property type="entry name" value="STAS_dom_sf"/>
</dbReference>
<dbReference type="PANTHER" id="PTHR33495:SF2">
    <property type="entry name" value="ANTI-SIGMA FACTOR ANTAGONIST TM_1081-RELATED"/>
    <property type="match status" value="1"/>
</dbReference>